<evidence type="ECO:0000256" key="2">
    <source>
        <dbReference type="SAM" id="SignalP"/>
    </source>
</evidence>
<name>W9DCS7_9ACTN</name>
<accession>W9DCS7</accession>
<feature type="signal peptide" evidence="2">
    <location>
        <begin position="1"/>
        <end position="28"/>
    </location>
</feature>
<feature type="compositionally biased region" description="Polar residues" evidence="1">
    <location>
        <begin position="125"/>
        <end position="135"/>
    </location>
</feature>
<evidence type="ECO:0000256" key="1">
    <source>
        <dbReference type="SAM" id="MobiDB-lite"/>
    </source>
</evidence>
<dbReference type="RefSeq" id="WP_035755548.1">
    <property type="nucleotide sequence ID" value="NZ_KI629814.1"/>
</dbReference>
<feature type="region of interest" description="Disordered" evidence="1">
    <location>
        <begin position="125"/>
        <end position="144"/>
    </location>
</feature>
<protein>
    <submittedName>
        <fullName evidence="3">Uncharacterized protein</fullName>
    </submittedName>
</protein>
<keyword evidence="2" id="KW-0732">Signal</keyword>
<proteinExistence type="predicted"/>
<evidence type="ECO:0000313" key="4">
    <source>
        <dbReference type="Proteomes" id="UP000035035"/>
    </source>
</evidence>
<organism evidence="3 4">
    <name type="scientific">Gordonia alkanivorans CGMCC 6845</name>
    <dbReference type="NCBI Taxonomy" id="1423140"/>
    <lineage>
        <taxon>Bacteria</taxon>
        <taxon>Bacillati</taxon>
        <taxon>Actinomycetota</taxon>
        <taxon>Actinomycetes</taxon>
        <taxon>Mycobacteriales</taxon>
        <taxon>Gordoniaceae</taxon>
        <taxon>Gordonia</taxon>
    </lineage>
</organism>
<dbReference type="AlphaFoldDB" id="W9DCS7"/>
<reference evidence="3 4" key="1">
    <citation type="journal article" date="2014" name="Genome Announc.">
        <title>Draft Genome Sequence of Gordonia alkanivorans Strain CGMCC6845, a Halotolerant Hydrocarbon-Degrading Bacterium.</title>
        <authorList>
            <person name="Wang X."/>
            <person name="Jin D."/>
            <person name="Zhou L."/>
            <person name="Wu L."/>
            <person name="An W."/>
            <person name="Zhao L."/>
        </authorList>
    </citation>
    <scope>NUCLEOTIDE SEQUENCE [LARGE SCALE GENOMIC DNA]</scope>
    <source>
        <strain evidence="3 4">CGMCC 6845</strain>
    </source>
</reference>
<dbReference type="HOGENOM" id="CLU_1287313_0_0_11"/>
<comment type="caution">
    <text evidence="3">The sequence shown here is derived from an EMBL/GenBank/DDBJ whole genome shotgun (WGS) entry which is preliminary data.</text>
</comment>
<keyword evidence="4" id="KW-1185">Reference proteome</keyword>
<gene>
    <name evidence="3" type="ORF">V525_14530</name>
</gene>
<dbReference type="EMBL" id="AYXO01000026">
    <property type="protein sequence ID" value="ETA06222.1"/>
    <property type="molecule type" value="Genomic_DNA"/>
</dbReference>
<dbReference type="Proteomes" id="UP000035035">
    <property type="component" value="Unassembled WGS sequence"/>
</dbReference>
<feature type="chain" id="PRO_5038987435" evidence="2">
    <location>
        <begin position="29"/>
        <end position="214"/>
    </location>
</feature>
<dbReference type="PATRIC" id="fig|1423140.3.peg.2909"/>
<sequence>MIATKPLVRTLWVLTAALCMTASLMAVGAGRAEATEYCYGDDSMCWNVSDQVVTFSAEVDIRRGPVPGIYYDSAWIYVRWVADSQAVHQNLRVTTAHVELSVNETTDRRAYFSHQIMAWPGNNTVSSDFGSNTPNDPGDKRYGTDRTYTSELGDPFRQFAEMDIFINLATPGSNTWHFRVRTPVLESAAGEPFKWNPMEPWDLPSDPIDYGWTF</sequence>
<evidence type="ECO:0000313" key="3">
    <source>
        <dbReference type="EMBL" id="ETA06222.1"/>
    </source>
</evidence>